<accession>A0A2I2KWW9</accession>
<evidence type="ECO:0000256" key="2">
    <source>
        <dbReference type="SAM" id="MobiDB-lite"/>
    </source>
</evidence>
<dbReference type="InterPro" id="IPR001482">
    <property type="entry name" value="T2SS/T4SS_dom"/>
</dbReference>
<dbReference type="Proteomes" id="UP000234331">
    <property type="component" value="Unassembled WGS sequence"/>
</dbReference>
<dbReference type="GO" id="GO:0016887">
    <property type="term" value="F:ATP hydrolysis activity"/>
    <property type="evidence" value="ECO:0007669"/>
    <property type="project" value="InterPro"/>
</dbReference>
<dbReference type="PANTHER" id="PTHR30486:SF6">
    <property type="entry name" value="TYPE IV PILUS RETRACTATION ATPASE PILT"/>
    <property type="match status" value="1"/>
</dbReference>
<dbReference type="Pfam" id="PF00437">
    <property type="entry name" value="T2SSE"/>
    <property type="match status" value="1"/>
</dbReference>
<evidence type="ECO:0000259" key="3">
    <source>
        <dbReference type="Pfam" id="PF00437"/>
    </source>
</evidence>
<gene>
    <name evidence="4" type="ORF">FRACA_410035</name>
</gene>
<proteinExistence type="inferred from homology"/>
<dbReference type="AlphaFoldDB" id="A0A2I2KWW9"/>
<dbReference type="EMBL" id="FZMO01000346">
    <property type="protein sequence ID" value="SNQ50161.1"/>
    <property type="molecule type" value="Genomic_DNA"/>
</dbReference>
<name>A0A2I2KWW9_9ACTN</name>
<dbReference type="Gene3D" id="3.30.450.380">
    <property type="match status" value="1"/>
</dbReference>
<feature type="region of interest" description="Disordered" evidence="2">
    <location>
        <begin position="415"/>
        <end position="439"/>
    </location>
</feature>
<feature type="domain" description="Bacterial type II secretion system protein E" evidence="3">
    <location>
        <begin position="76"/>
        <end position="353"/>
    </location>
</feature>
<evidence type="ECO:0000256" key="1">
    <source>
        <dbReference type="ARBA" id="ARBA00006611"/>
    </source>
</evidence>
<dbReference type="PANTHER" id="PTHR30486">
    <property type="entry name" value="TWITCHING MOTILITY PROTEIN PILT"/>
    <property type="match status" value="1"/>
</dbReference>
<reference evidence="4 5" key="1">
    <citation type="submission" date="2017-06" db="EMBL/GenBank/DDBJ databases">
        <authorList>
            <person name="Kim H.J."/>
            <person name="Triplett B.A."/>
        </authorList>
    </citation>
    <scope>NUCLEOTIDE SEQUENCE [LARGE SCALE GENOMIC DNA]</scope>
    <source>
        <strain evidence="4">FRACA_ARgP5</strain>
    </source>
</reference>
<sequence length="439" mass="47883">MAVARGGWMDATSFVEDEVRELVRRRSLDPVRDPAQVRQLVLEVLADYEERVLVSDLPPVVDRDVTARLVYDAVAGFGPLQRHLDDPSIEEIWINEPGRVFVARAGRSELTTTILTADQVQDLVERMLKSSGRRVDLSTPFVDAMLPDGSRLHVVIPDVTRVHWSINIRKFVLSAGSLDELIGLGTITAAAAAFLEAAVVAGLNVIVAGGTQAGKTTLLNCLGSAIPARERVISCEEVFELKLRAPDWVAMQTRQANLEGSGEIRLRRLVKEALRMRPDRLLVGEVRQEEALDLLIALNSGLPGMCSLHANSAREAVTKLCTLPLLAGENVSHAFVVPTVAASVDLVVHLAKDVSGRRRVTEIVALPGRAEGDIVEIAQIYRTRAEGLVRADGYPPHADRFARAGYDLPTLLAQGDHDHPHGQAHRRPAGGWPEIAVEH</sequence>
<keyword evidence="5" id="KW-1185">Reference proteome</keyword>
<protein>
    <submittedName>
        <fullName evidence="4">Pilus assembly protein CpaF</fullName>
    </submittedName>
</protein>
<evidence type="ECO:0000313" key="4">
    <source>
        <dbReference type="EMBL" id="SNQ50161.1"/>
    </source>
</evidence>
<evidence type="ECO:0000313" key="5">
    <source>
        <dbReference type="Proteomes" id="UP000234331"/>
    </source>
</evidence>
<dbReference type="Gene3D" id="3.40.50.300">
    <property type="entry name" value="P-loop containing nucleotide triphosphate hydrolases"/>
    <property type="match status" value="1"/>
</dbReference>
<dbReference type="SUPFAM" id="SSF52540">
    <property type="entry name" value="P-loop containing nucleoside triphosphate hydrolases"/>
    <property type="match status" value="1"/>
</dbReference>
<dbReference type="InterPro" id="IPR050921">
    <property type="entry name" value="T4SS_GSP_E_ATPase"/>
</dbReference>
<dbReference type="InterPro" id="IPR027417">
    <property type="entry name" value="P-loop_NTPase"/>
</dbReference>
<dbReference type="CDD" id="cd01130">
    <property type="entry name" value="VirB11-like_ATPase"/>
    <property type="match status" value="1"/>
</dbReference>
<dbReference type="OrthoDB" id="9810761at2"/>
<organism evidence="4 5">
    <name type="scientific">Frankia canadensis</name>
    <dbReference type="NCBI Taxonomy" id="1836972"/>
    <lineage>
        <taxon>Bacteria</taxon>
        <taxon>Bacillati</taxon>
        <taxon>Actinomycetota</taxon>
        <taxon>Actinomycetes</taxon>
        <taxon>Frankiales</taxon>
        <taxon>Frankiaceae</taxon>
        <taxon>Frankia</taxon>
    </lineage>
</organism>
<comment type="similarity">
    <text evidence="1">Belongs to the GSP E family.</text>
</comment>